<dbReference type="InterPro" id="IPR008929">
    <property type="entry name" value="Chondroitin_lyas"/>
</dbReference>
<dbReference type="Gene3D" id="1.50.10.100">
    <property type="entry name" value="Chondroitin AC/alginate lyase"/>
    <property type="match status" value="1"/>
</dbReference>
<organism evidence="3 4">
    <name type="scientific">Joostella atrarenae</name>
    <dbReference type="NCBI Taxonomy" id="679257"/>
    <lineage>
        <taxon>Bacteria</taxon>
        <taxon>Pseudomonadati</taxon>
        <taxon>Bacteroidota</taxon>
        <taxon>Flavobacteriia</taxon>
        <taxon>Flavobacteriales</taxon>
        <taxon>Flavobacteriaceae</taxon>
        <taxon>Joostella</taxon>
    </lineage>
</organism>
<dbReference type="Proteomes" id="UP000829517">
    <property type="component" value="Unassembled WGS sequence"/>
</dbReference>
<dbReference type="RefSeq" id="WP_236959581.1">
    <property type="nucleotide sequence ID" value="NZ_JAETXX010000008.1"/>
</dbReference>
<feature type="domain" description="Heparinase II/III-like C-terminal" evidence="2">
    <location>
        <begin position="407"/>
        <end position="472"/>
    </location>
</feature>
<comment type="subcellular location">
    <subcellularLocation>
        <location evidence="1">Cell envelope</location>
    </subcellularLocation>
</comment>
<dbReference type="Pfam" id="PF07940">
    <property type="entry name" value="Hepar_II_III_C"/>
    <property type="match status" value="1"/>
</dbReference>
<gene>
    <name evidence="3" type="ORF">JM658_12340</name>
</gene>
<evidence type="ECO:0000313" key="4">
    <source>
        <dbReference type="Proteomes" id="UP000829517"/>
    </source>
</evidence>
<evidence type="ECO:0000313" key="3">
    <source>
        <dbReference type="EMBL" id="MCF8715616.1"/>
    </source>
</evidence>
<accession>A0ABS9J5B4</accession>
<sequence length="618" mass="71510">MSKQLINIEQPITTSTTFFTTKQEITKQLKELSPTQKETIIKKAKTASSYSWPSIPATTYLEFKRTGNRDIMQKYQNEKKKNLQNLILAELLENKGEYLDAIINGSWSLCEQTTWVLSAHLASQKGGAGIPNIEEPIIDLGAGEVSSLLVWTYHFFKEDFKEISPFLYNRIPLEIKNRIINPYLSRDDFWWMAFKKETFVNNWNPWCNYNTLLSTLLLQDQVSEENKSEVLIKSLKSVDKFINYYKADGACEEGPSYWSHAGGKMLEYLELVFNATDGKISLRDNDLVHKMGTYIMDANIENDYYVNFSDASVRANPNPGIIYRYGVYTKDKALKQFAAYLANENSFYENMTHHAIDQIINNLKIKDDLKDTTPEKINNLSFEYLETGIVGGRTSKEKDQGFFFAAKGGYNDESHNHNDAGSFILYYKGKPLIADIGVETYSKKTFSKQRYEIWTMQSNYHNLPMINGVPQSYGHEYKATNTSFKDSRSKLNYNLNINKAYPEEAYCESFKRKYTLQRGSNPKLYVTDSYQLKEYRNPTVEHFITASKPDLIKDGEIKLDNNVLLQYPQNTFEVNIETLPLKDKKLLNSWQQDKLYRIKLISTDTSLTNNWNFIISEI</sequence>
<protein>
    <submittedName>
        <fullName evidence="3">Heparinase II/III family protein</fullName>
    </submittedName>
</protein>
<dbReference type="EMBL" id="JAETXX010000008">
    <property type="protein sequence ID" value="MCF8715616.1"/>
    <property type="molecule type" value="Genomic_DNA"/>
</dbReference>
<dbReference type="Gene3D" id="2.70.98.70">
    <property type="match status" value="1"/>
</dbReference>
<proteinExistence type="predicted"/>
<evidence type="ECO:0000259" key="2">
    <source>
        <dbReference type="Pfam" id="PF07940"/>
    </source>
</evidence>
<comment type="caution">
    <text evidence="3">The sequence shown here is derived from an EMBL/GenBank/DDBJ whole genome shotgun (WGS) entry which is preliminary data.</text>
</comment>
<reference evidence="3 4" key="1">
    <citation type="submission" date="2021-01" db="EMBL/GenBank/DDBJ databases">
        <title>Genome sequencing of Joostella atrarenae M1-2 (= KCTC 23194).</title>
        <authorList>
            <person name="Zakaria M.R."/>
            <person name="Lam M.Q."/>
            <person name="Chong C.S."/>
        </authorList>
    </citation>
    <scope>NUCLEOTIDE SEQUENCE [LARGE SCALE GENOMIC DNA]</scope>
    <source>
        <strain evidence="3 4">M1-2</strain>
    </source>
</reference>
<dbReference type="SUPFAM" id="SSF48230">
    <property type="entry name" value="Chondroitin AC/alginate lyase"/>
    <property type="match status" value="1"/>
</dbReference>
<evidence type="ECO:0000256" key="1">
    <source>
        <dbReference type="ARBA" id="ARBA00004196"/>
    </source>
</evidence>
<dbReference type="InterPro" id="IPR012480">
    <property type="entry name" value="Hepar_II_III_C"/>
</dbReference>
<keyword evidence="4" id="KW-1185">Reference proteome</keyword>
<name>A0ABS9J5B4_9FLAO</name>